<dbReference type="RefSeq" id="WP_066104262.1">
    <property type="nucleotide sequence ID" value="NZ_JTJL01000001.1"/>
</dbReference>
<dbReference type="InterPro" id="IPR029063">
    <property type="entry name" value="SAM-dependent_MTases_sf"/>
</dbReference>
<keyword evidence="10" id="KW-1185">Reference proteome</keyword>
<comment type="similarity">
    <text evidence="2 8">Belongs to the methyltransferase superfamily. RsmD family.</text>
</comment>
<dbReference type="GO" id="GO:0052913">
    <property type="term" value="F:16S rRNA (guanine(966)-N(2))-methyltransferase activity"/>
    <property type="evidence" value="ECO:0007669"/>
    <property type="project" value="UniProtKB-EC"/>
</dbReference>
<dbReference type="PANTHER" id="PTHR43542">
    <property type="entry name" value="METHYLTRANSFERASE"/>
    <property type="match status" value="1"/>
</dbReference>
<organism evidence="9 10">
    <name type="scientific">Gallibacterium salpingitidis</name>
    <dbReference type="NCBI Taxonomy" id="505341"/>
    <lineage>
        <taxon>Bacteria</taxon>
        <taxon>Pseudomonadati</taxon>
        <taxon>Pseudomonadota</taxon>
        <taxon>Gammaproteobacteria</taxon>
        <taxon>Pasteurellales</taxon>
        <taxon>Pasteurellaceae</taxon>
        <taxon>Gallibacterium</taxon>
    </lineage>
</organism>
<evidence type="ECO:0000256" key="6">
    <source>
        <dbReference type="ARBA" id="ARBA00022679"/>
    </source>
</evidence>
<evidence type="ECO:0000256" key="2">
    <source>
        <dbReference type="ARBA" id="ARBA00005269"/>
    </source>
</evidence>
<evidence type="ECO:0000313" key="9">
    <source>
        <dbReference type="EMBL" id="OBW96460.1"/>
    </source>
</evidence>
<dbReference type="CDD" id="cd02440">
    <property type="entry name" value="AdoMet_MTases"/>
    <property type="match status" value="1"/>
</dbReference>
<dbReference type="EMBL" id="JTJL01000001">
    <property type="protein sequence ID" value="OBW96460.1"/>
    <property type="molecule type" value="Genomic_DNA"/>
</dbReference>
<dbReference type="PANTHER" id="PTHR43542:SF1">
    <property type="entry name" value="METHYLTRANSFERASE"/>
    <property type="match status" value="1"/>
</dbReference>
<dbReference type="OrthoDB" id="9803017at2"/>
<name>A0A1A7P3Q9_9PAST</name>
<dbReference type="Proteomes" id="UP000092649">
    <property type="component" value="Unassembled WGS sequence"/>
</dbReference>
<dbReference type="PIRSF" id="PIRSF004553">
    <property type="entry name" value="CHP00095"/>
    <property type="match status" value="1"/>
</dbReference>
<evidence type="ECO:0000256" key="4">
    <source>
        <dbReference type="ARBA" id="ARBA00013682"/>
    </source>
</evidence>
<keyword evidence="6 8" id="KW-0808">Transferase</keyword>
<reference evidence="9 10" key="1">
    <citation type="submission" date="2014-11" db="EMBL/GenBank/DDBJ databases">
        <title>Pan-genome of Gallibacterium spp.</title>
        <authorList>
            <person name="Kudirkiene E."/>
            <person name="Bojesen A.M."/>
        </authorList>
    </citation>
    <scope>NUCLEOTIDE SEQUENCE [LARGE SCALE GENOMIC DNA]</scope>
    <source>
        <strain evidence="9 10">F150</strain>
    </source>
</reference>
<evidence type="ECO:0000313" key="10">
    <source>
        <dbReference type="Proteomes" id="UP000092649"/>
    </source>
</evidence>
<keyword evidence="8" id="KW-0698">rRNA processing</keyword>
<dbReference type="InterPro" id="IPR004398">
    <property type="entry name" value="RNA_MeTrfase_RsmD"/>
</dbReference>
<accession>A0A1A7P3Q9</accession>
<dbReference type="EC" id="2.1.1.171" evidence="3 8"/>
<evidence type="ECO:0000256" key="5">
    <source>
        <dbReference type="ARBA" id="ARBA00022603"/>
    </source>
</evidence>
<dbReference type="InterPro" id="IPR002052">
    <property type="entry name" value="DNA_methylase_N6_adenine_CS"/>
</dbReference>
<gene>
    <name evidence="9" type="ORF">QS62_00525</name>
</gene>
<comment type="function">
    <text evidence="1 8">Specifically methylates the guanine in position 966 of 16S rRNA in the assembled 30S particle.</text>
</comment>
<dbReference type="GO" id="GO:0003676">
    <property type="term" value="F:nucleic acid binding"/>
    <property type="evidence" value="ECO:0007669"/>
    <property type="project" value="InterPro"/>
</dbReference>
<evidence type="ECO:0000256" key="7">
    <source>
        <dbReference type="ARBA" id="ARBA00048326"/>
    </source>
</evidence>
<dbReference type="PATRIC" id="fig|505341.3.peg.107"/>
<comment type="catalytic activity">
    <reaction evidence="7 8">
        <text>guanosine(966) in 16S rRNA + S-adenosyl-L-methionine = N(2)-methylguanosine(966) in 16S rRNA + S-adenosyl-L-homocysteine + H(+)</text>
        <dbReference type="Rhea" id="RHEA:23548"/>
        <dbReference type="Rhea" id="RHEA-COMP:10211"/>
        <dbReference type="Rhea" id="RHEA-COMP:10212"/>
        <dbReference type="ChEBI" id="CHEBI:15378"/>
        <dbReference type="ChEBI" id="CHEBI:57856"/>
        <dbReference type="ChEBI" id="CHEBI:59789"/>
        <dbReference type="ChEBI" id="CHEBI:74269"/>
        <dbReference type="ChEBI" id="CHEBI:74481"/>
        <dbReference type="EC" id="2.1.1.171"/>
    </reaction>
</comment>
<dbReference type="AlphaFoldDB" id="A0A1A7P3Q9"/>
<dbReference type="SUPFAM" id="SSF53335">
    <property type="entry name" value="S-adenosyl-L-methionine-dependent methyltransferases"/>
    <property type="match status" value="1"/>
</dbReference>
<evidence type="ECO:0000256" key="1">
    <source>
        <dbReference type="ARBA" id="ARBA00002649"/>
    </source>
</evidence>
<evidence type="ECO:0000256" key="3">
    <source>
        <dbReference type="ARBA" id="ARBA00012141"/>
    </source>
</evidence>
<keyword evidence="5 8" id="KW-0489">Methyltransferase</keyword>
<comment type="caution">
    <text evidence="9">The sequence shown here is derived from an EMBL/GenBank/DDBJ whole genome shotgun (WGS) entry which is preliminary data.</text>
</comment>
<dbReference type="Gene3D" id="3.40.50.150">
    <property type="entry name" value="Vaccinia Virus protein VP39"/>
    <property type="match status" value="1"/>
</dbReference>
<dbReference type="NCBIfam" id="TIGR00095">
    <property type="entry name" value="16S rRNA (guanine(966)-N(2))-methyltransferase RsmD"/>
    <property type="match status" value="1"/>
</dbReference>
<dbReference type="PROSITE" id="PS00092">
    <property type="entry name" value="N6_MTASE"/>
    <property type="match status" value="1"/>
</dbReference>
<evidence type="ECO:0000256" key="8">
    <source>
        <dbReference type="PIRNR" id="PIRNR004553"/>
    </source>
</evidence>
<dbReference type="Pfam" id="PF03602">
    <property type="entry name" value="Cons_hypoth95"/>
    <property type="match status" value="1"/>
</dbReference>
<proteinExistence type="inferred from homology"/>
<sequence length="199" mass="22498">MAKNLTKVPQGKGEVRIIAGLWRGRKLPVLLSQGLRPTSDRVRETLFNWLMNDIVSANCLDCFAGSGALGFEALSRQAAKVVMLEKSPVVAKQLKQNLQQLKTQNGEIICIDTLTYLAQHQPEQPFNVVFLDPPFHQDLLNTTLTLLETHHWLADDALIYLESEKTLQNIDIPASWQLLKEKFTQQVAYRLYQKTGVAE</sequence>
<keyword evidence="8" id="KW-0949">S-adenosyl-L-methionine</keyword>
<protein>
    <recommendedName>
        <fullName evidence="4 8">Ribosomal RNA small subunit methyltransferase D</fullName>
        <ecNumber evidence="3 8">2.1.1.171</ecNumber>
    </recommendedName>
</protein>